<dbReference type="Pfam" id="PF09721">
    <property type="entry name" value="Exosortase_EpsH"/>
    <property type="match status" value="1"/>
</dbReference>
<proteinExistence type="predicted"/>
<keyword evidence="10" id="KW-1185">Reference proteome</keyword>
<comment type="subcellular location">
    <subcellularLocation>
        <location evidence="1">Cell membrane</location>
        <topology evidence="1">Multi-pass membrane protein</topology>
    </subcellularLocation>
</comment>
<dbReference type="NCBIfam" id="TIGR04178">
    <property type="entry name" value="exo_archaeo"/>
    <property type="match status" value="1"/>
</dbReference>
<gene>
    <name evidence="9" type="primary">xrtV</name>
    <name evidence="9" type="ORF">H7F53_03130</name>
</gene>
<organism evidence="9 10">
    <name type="scientific">Novosphingobium piscinae</name>
    <dbReference type="NCBI Taxonomy" id="1507448"/>
    <lineage>
        <taxon>Bacteria</taxon>
        <taxon>Pseudomonadati</taxon>
        <taxon>Pseudomonadota</taxon>
        <taxon>Alphaproteobacteria</taxon>
        <taxon>Sphingomonadales</taxon>
        <taxon>Sphingomonadaceae</taxon>
        <taxon>Novosphingobium</taxon>
    </lineage>
</organism>
<feature type="transmembrane region" description="Helical" evidence="8">
    <location>
        <begin position="232"/>
        <end position="255"/>
    </location>
</feature>
<evidence type="ECO:0000256" key="7">
    <source>
        <dbReference type="ARBA" id="ARBA00023136"/>
    </source>
</evidence>
<comment type="caution">
    <text evidence="9">The sequence shown here is derived from an EMBL/GenBank/DDBJ whole genome shotgun (WGS) entry which is preliminary data.</text>
</comment>
<dbReference type="GO" id="GO:0005886">
    <property type="term" value="C:plasma membrane"/>
    <property type="evidence" value="ECO:0007669"/>
    <property type="project" value="UniProtKB-SubCell"/>
</dbReference>
<feature type="transmembrane region" description="Helical" evidence="8">
    <location>
        <begin position="116"/>
        <end position="135"/>
    </location>
</feature>
<dbReference type="InterPro" id="IPR013426">
    <property type="entry name" value="EpsH-like"/>
</dbReference>
<evidence type="ECO:0000256" key="6">
    <source>
        <dbReference type="ARBA" id="ARBA00022989"/>
    </source>
</evidence>
<keyword evidence="3" id="KW-0645">Protease</keyword>
<keyword evidence="2" id="KW-1003">Cell membrane</keyword>
<dbReference type="GO" id="GO:0006508">
    <property type="term" value="P:proteolysis"/>
    <property type="evidence" value="ECO:0007669"/>
    <property type="project" value="UniProtKB-KW"/>
</dbReference>
<dbReference type="EMBL" id="JACLAX010000002">
    <property type="protein sequence ID" value="MBC2668136.1"/>
    <property type="molecule type" value="Genomic_DNA"/>
</dbReference>
<feature type="transmembrane region" description="Helical" evidence="8">
    <location>
        <begin position="197"/>
        <end position="220"/>
    </location>
</feature>
<keyword evidence="6 8" id="KW-1133">Transmembrane helix</keyword>
<feature type="transmembrane region" description="Helical" evidence="8">
    <location>
        <begin position="59"/>
        <end position="76"/>
    </location>
</feature>
<dbReference type="RefSeq" id="WP_185678018.1">
    <property type="nucleotide sequence ID" value="NZ_JACLAX010000002.1"/>
</dbReference>
<protein>
    <submittedName>
        <fullName evidence="9">Exosortase V</fullName>
    </submittedName>
</protein>
<feature type="transmembrane region" description="Helical" evidence="8">
    <location>
        <begin position="88"/>
        <end position="104"/>
    </location>
</feature>
<keyword evidence="7 8" id="KW-0472">Membrane</keyword>
<evidence type="ECO:0000313" key="9">
    <source>
        <dbReference type="EMBL" id="MBC2668136.1"/>
    </source>
</evidence>
<dbReference type="NCBIfam" id="NF035943">
    <property type="entry name" value="exosort_XrtV"/>
    <property type="match status" value="1"/>
</dbReference>
<dbReference type="NCBIfam" id="TIGR02602">
    <property type="entry name" value="8TM_EpsH"/>
    <property type="match status" value="1"/>
</dbReference>
<dbReference type="InterPro" id="IPR019127">
    <property type="entry name" value="Exosortase"/>
</dbReference>
<dbReference type="InterPro" id="IPR026392">
    <property type="entry name" value="Exo/Archaeosortase_dom"/>
</dbReference>
<evidence type="ECO:0000256" key="4">
    <source>
        <dbReference type="ARBA" id="ARBA00022692"/>
    </source>
</evidence>
<evidence type="ECO:0000256" key="1">
    <source>
        <dbReference type="ARBA" id="ARBA00004651"/>
    </source>
</evidence>
<sequence>MTRADDVPAAALPERMGNEALALRGSLPAALVFAAGALVLAAPTLAFVARESWSTEQGAHGPIVLATGLWLLLRLLPQALTVAVQPPAWRVMALFALVLPAYLLSRIAQVVELEGYFMYAALLVGIYGLVGTAAMRRLWFPLFYLVFMFPPPETVVYTLTLPMKMGVSTAAIAILHAFGYPIAGQGVMIYVGQYELLVAAACSGLNSIISLSAISLFYIYIRHEAEWRYAAFLVLLIVPVSLIANLIRVLILILLTYHAGDAAAQGFLHNFAGLLMFAVALLTIFALDALCKPIWNWVFAKRLAGKPVSTGVFS</sequence>
<dbReference type="AlphaFoldDB" id="A0A7X1FW92"/>
<name>A0A7X1FW92_9SPHN</name>
<reference evidence="9 10" key="1">
    <citation type="submission" date="2020-08" db="EMBL/GenBank/DDBJ databases">
        <title>The genome sequence of type strain Novosphingobium piscinae KCTC 42194.</title>
        <authorList>
            <person name="Liu Y."/>
        </authorList>
    </citation>
    <scope>NUCLEOTIDE SEQUENCE [LARGE SCALE GENOMIC DNA]</scope>
    <source>
        <strain evidence="9 10">KCTC 42194</strain>
    </source>
</reference>
<accession>A0A7X1FW92</accession>
<evidence type="ECO:0000256" key="2">
    <source>
        <dbReference type="ARBA" id="ARBA00022475"/>
    </source>
</evidence>
<dbReference type="Proteomes" id="UP000551327">
    <property type="component" value="Unassembled WGS sequence"/>
</dbReference>
<evidence type="ECO:0000313" key="10">
    <source>
        <dbReference type="Proteomes" id="UP000551327"/>
    </source>
</evidence>
<evidence type="ECO:0000256" key="5">
    <source>
        <dbReference type="ARBA" id="ARBA00022801"/>
    </source>
</evidence>
<feature type="transmembrane region" description="Helical" evidence="8">
    <location>
        <begin position="267"/>
        <end position="287"/>
    </location>
</feature>
<feature type="transmembrane region" description="Helical" evidence="8">
    <location>
        <begin position="171"/>
        <end position="191"/>
    </location>
</feature>
<dbReference type="GO" id="GO:0008233">
    <property type="term" value="F:peptidase activity"/>
    <property type="evidence" value="ECO:0007669"/>
    <property type="project" value="UniProtKB-KW"/>
</dbReference>
<evidence type="ECO:0000256" key="3">
    <source>
        <dbReference type="ARBA" id="ARBA00022670"/>
    </source>
</evidence>
<evidence type="ECO:0000256" key="8">
    <source>
        <dbReference type="SAM" id="Phobius"/>
    </source>
</evidence>
<feature type="transmembrane region" description="Helical" evidence="8">
    <location>
        <begin position="26"/>
        <end position="47"/>
    </location>
</feature>
<keyword evidence="4 8" id="KW-0812">Transmembrane</keyword>
<feature type="transmembrane region" description="Helical" evidence="8">
    <location>
        <begin position="141"/>
        <end position="159"/>
    </location>
</feature>
<keyword evidence="5" id="KW-0378">Hydrolase</keyword>